<reference evidence="2" key="2">
    <citation type="submission" date="2025-08" db="UniProtKB">
        <authorList>
            <consortium name="Ensembl"/>
        </authorList>
    </citation>
    <scope>IDENTIFICATION</scope>
</reference>
<dbReference type="HOGENOM" id="CLU_046184_1_1_1"/>
<dbReference type="GO" id="GO:0038203">
    <property type="term" value="P:TORC2 signaling"/>
    <property type="evidence" value="ECO:0007669"/>
    <property type="project" value="TreeGrafter"/>
</dbReference>
<dbReference type="Bgee" id="ENSLACG00000012890">
    <property type="expression patterns" value="Expressed in muscle tissue and 4 other cell types or tissues"/>
</dbReference>
<dbReference type="InterPro" id="IPR035925">
    <property type="entry name" value="BSD_dom_sf"/>
</dbReference>
<accession>H3AYC1</accession>
<proteinExistence type="predicted"/>
<dbReference type="PANTHER" id="PTHR16019">
    <property type="entry name" value="SYNAPSE-ASSOCIATED PROTEIN"/>
    <property type="match status" value="1"/>
</dbReference>
<dbReference type="EMBL" id="AFYH01045258">
    <property type="status" value="NOT_ANNOTATED_CDS"/>
    <property type="molecule type" value="Genomic_DNA"/>
</dbReference>
<dbReference type="GO" id="GO:0045202">
    <property type="term" value="C:synapse"/>
    <property type="evidence" value="ECO:0007669"/>
    <property type="project" value="TreeGrafter"/>
</dbReference>
<reference evidence="2" key="3">
    <citation type="submission" date="2025-09" db="UniProtKB">
        <authorList>
            <consortium name="Ensembl"/>
        </authorList>
    </citation>
    <scope>IDENTIFICATION</scope>
</reference>
<sequence>LTDFLLGVAVSATRKVSESVWETAQTIKKSVDENPIDNIIDKTILGDFKKEQEKFVKEQKSRKTALPHCALPPCRPQSNNIATAEQTVCIEKGDRRNFLRDPPAGVHFHFDFSHIAPVAMVMLQEDELLDKMRFELVPKLIFSFVFLHSSRFRCFLVLRLCCSSRTMGGYKGTESKLLHLILSDSPLSKTPPIAVKRKGNTSEAPGAEEVSTSPAGSEFVSDAYDTSVLNQEDLLKEMEQLGMSGKAELLQLEDDDGGDIPEWEKELQRELQEFEVVEEEEKNKVSEAWEKEIELMLQSDD</sequence>
<dbReference type="EMBL" id="AFYH01045260">
    <property type="status" value="NOT_ANNOTATED_CDS"/>
    <property type="molecule type" value="Genomic_DNA"/>
</dbReference>
<reference evidence="3" key="1">
    <citation type="submission" date="2011-08" db="EMBL/GenBank/DDBJ databases">
        <title>The draft genome of Latimeria chalumnae.</title>
        <authorList>
            <person name="Di Palma F."/>
            <person name="Alfoldi J."/>
            <person name="Johnson J."/>
            <person name="Berlin A."/>
            <person name="Gnerre S."/>
            <person name="Jaffe D."/>
            <person name="MacCallum I."/>
            <person name="Young S."/>
            <person name="Walker B.J."/>
            <person name="Lander E."/>
            <person name="Lindblad-Toh K."/>
        </authorList>
    </citation>
    <scope>NUCLEOTIDE SEQUENCE [LARGE SCALE GENOMIC DNA]</scope>
    <source>
        <strain evidence="3">Wild caught</strain>
    </source>
</reference>
<dbReference type="Ensembl" id="ENSLACT00000014744.1">
    <property type="protein sequence ID" value="ENSLACP00000014642.1"/>
    <property type="gene ID" value="ENSLACG00000012890.1"/>
</dbReference>
<feature type="region of interest" description="Disordered" evidence="1">
    <location>
        <begin position="192"/>
        <end position="217"/>
    </location>
</feature>
<keyword evidence="3" id="KW-1185">Reference proteome</keyword>
<dbReference type="STRING" id="7897.ENSLACP00000014642"/>
<evidence type="ECO:0008006" key="4">
    <source>
        <dbReference type="Google" id="ProtNLM"/>
    </source>
</evidence>
<dbReference type="GO" id="GO:0048172">
    <property type="term" value="P:regulation of short-term neuronal synaptic plasticity"/>
    <property type="evidence" value="ECO:0007669"/>
    <property type="project" value="TreeGrafter"/>
</dbReference>
<dbReference type="AlphaFoldDB" id="H3AYC1"/>
<dbReference type="InterPro" id="IPR051494">
    <property type="entry name" value="BSD_domain-containing"/>
</dbReference>
<dbReference type="SUPFAM" id="SSF140383">
    <property type="entry name" value="BSD domain-like"/>
    <property type="match status" value="1"/>
</dbReference>
<organism evidence="2 3">
    <name type="scientific">Latimeria chalumnae</name>
    <name type="common">Coelacanth</name>
    <dbReference type="NCBI Taxonomy" id="7897"/>
    <lineage>
        <taxon>Eukaryota</taxon>
        <taxon>Metazoa</taxon>
        <taxon>Chordata</taxon>
        <taxon>Craniata</taxon>
        <taxon>Vertebrata</taxon>
        <taxon>Euteleostomi</taxon>
        <taxon>Coelacanthiformes</taxon>
        <taxon>Coelacanthidae</taxon>
        <taxon>Latimeria</taxon>
    </lineage>
</organism>
<dbReference type="eggNOG" id="KOG4310">
    <property type="taxonomic scope" value="Eukaryota"/>
</dbReference>
<dbReference type="InParanoid" id="H3AYC1"/>
<name>H3AYC1_LATCH</name>
<dbReference type="OMA" id="EEAFWKN"/>
<evidence type="ECO:0000313" key="2">
    <source>
        <dbReference type="Ensembl" id="ENSLACP00000014642.1"/>
    </source>
</evidence>
<dbReference type="GO" id="GO:0005794">
    <property type="term" value="C:Golgi apparatus"/>
    <property type="evidence" value="ECO:0007669"/>
    <property type="project" value="TreeGrafter"/>
</dbReference>
<dbReference type="Proteomes" id="UP000008672">
    <property type="component" value="Unassembled WGS sequence"/>
</dbReference>
<protein>
    <recommendedName>
        <fullName evidence="4">Synapse associated protein 1</fullName>
    </recommendedName>
</protein>
<dbReference type="EMBL" id="AFYH01045257">
    <property type="status" value="NOT_ANNOTATED_CDS"/>
    <property type="molecule type" value="Genomic_DNA"/>
</dbReference>
<dbReference type="Gene3D" id="1.10.3970.10">
    <property type="entry name" value="BSD domain"/>
    <property type="match status" value="1"/>
</dbReference>
<dbReference type="EMBL" id="AFYH01045259">
    <property type="status" value="NOT_ANNOTATED_CDS"/>
    <property type="molecule type" value="Genomic_DNA"/>
</dbReference>
<dbReference type="GeneTree" id="ENSGT00390000007662"/>
<evidence type="ECO:0000256" key="1">
    <source>
        <dbReference type="SAM" id="MobiDB-lite"/>
    </source>
</evidence>
<dbReference type="PANTHER" id="PTHR16019:SF6">
    <property type="entry name" value="SYNAPSE-ASSOCIATED PROTEIN 1"/>
    <property type="match status" value="1"/>
</dbReference>
<dbReference type="GO" id="GO:0005634">
    <property type="term" value="C:nucleus"/>
    <property type="evidence" value="ECO:0007669"/>
    <property type="project" value="TreeGrafter"/>
</dbReference>
<evidence type="ECO:0000313" key="3">
    <source>
        <dbReference type="Proteomes" id="UP000008672"/>
    </source>
</evidence>